<sequence>MMLMMNDEVVVEKAGSVEKEHSALAREIEFRLTPYLYQLGIPPHVTGYCYLRSAVVEFLLNPSEMREITKTIYPRIALEHGTTVSAVERAIRHAIATAWNNGGLRGIKGDPCTALLTFRRKPTNKGCITAFADMIRLVYGAAIGL</sequence>
<dbReference type="EMBL" id="JACOPK010000005">
    <property type="protein sequence ID" value="MBC5695628.1"/>
    <property type="molecule type" value="Genomic_DNA"/>
</dbReference>
<evidence type="ECO:0000313" key="3">
    <source>
        <dbReference type="Proteomes" id="UP000641741"/>
    </source>
</evidence>
<evidence type="ECO:0000313" key="2">
    <source>
        <dbReference type="EMBL" id="MBC5695628.1"/>
    </source>
</evidence>
<keyword evidence="2" id="KW-0648">Protein biosynthesis</keyword>
<organism evidence="2 3">
    <name type="scientific">Agathobaculum hominis</name>
    <dbReference type="NCBI Taxonomy" id="2763014"/>
    <lineage>
        <taxon>Bacteria</taxon>
        <taxon>Bacillati</taxon>
        <taxon>Bacillota</taxon>
        <taxon>Clostridia</taxon>
        <taxon>Eubacteriales</taxon>
        <taxon>Butyricicoccaceae</taxon>
        <taxon>Agathobaculum</taxon>
    </lineage>
</organism>
<keyword evidence="2" id="KW-0396">Initiation factor</keyword>
<proteinExistence type="predicted"/>
<keyword evidence="3" id="KW-1185">Reference proteome</keyword>
<comment type="caution">
    <text evidence="2">The sequence shown here is derived from an EMBL/GenBank/DDBJ whole genome shotgun (WGS) entry which is preliminary data.</text>
</comment>
<feature type="domain" description="Sporulation initiation factor Spo0A C-terminal" evidence="1">
    <location>
        <begin position="35"/>
        <end position="134"/>
    </location>
</feature>
<dbReference type="Proteomes" id="UP000641741">
    <property type="component" value="Unassembled WGS sequence"/>
</dbReference>
<dbReference type="SUPFAM" id="SSF46894">
    <property type="entry name" value="C-terminal effector domain of the bipartite response regulators"/>
    <property type="match status" value="1"/>
</dbReference>
<dbReference type="InterPro" id="IPR016032">
    <property type="entry name" value="Sig_transdc_resp-reg_C-effctor"/>
</dbReference>
<dbReference type="Pfam" id="PF08769">
    <property type="entry name" value="Spo0A_C"/>
    <property type="match status" value="1"/>
</dbReference>
<dbReference type="Gene3D" id="1.10.10.10">
    <property type="entry name" value="Winged helix-like DNA-binding domain superfamily/Winged helix DNA-binding domain"/>
    <property type="match status" value="1"/>
</dbReference>
<protein>
    <submittedName>
        <fullName evidence="2">Sporulation initiation factor Spo0A C-terminal domain-containing protein</fullName>
    </submittedName>
</protein>
<name>A0ABR7GMV8_9FIRM</name>
<dbReference type="RefSeq" id="WP_186969857.1">
    <property type="nucleotide sequence ID" value="NZ_JACOPK010000005.1"/>
</dbReference>
<dbReference type="InterPro" id="IPR014879">
    <property type="entry name" value="Spo0A_C"/>
</dbReference>
<accession>A0ABR7GMV8</accession>
<dbReference type="InterPro" id="IPR036388">
    <property type="entry name" value="WH-like_DNA-bd_sf"/>
</dbReference>
<reference evidence="2 3" key="1">
    <citation type="submission" date="2020-08" db="EMBL/GenBank/DDBJ databases">
        <title>Genome public.</title>
        <authorList>
            <person name="Liu C."/>
            <person name="Sun Q."/>
        </authorList>
    </citation>
    <scope>NUCLEOTIDE SEQUENCE [LARGE SCALE GENOMIC DNA]</scope>
    <source>
        <strain evidence="2 3">M2</strain>
    </source>
</reference>
<gene>
    <name evidence="2" type="ORF">H8S02_06685</name>
</gene>
<evidence type="ECO:0000259" key="1">
    <source>
        <dbReference type="Pfam" id="PF08769"/>
    </source>
</evidence>
<dbReference type="GO" id="GO:0003743">
    <property type="term" value="F:translation initiation factor activity"/>
    <property type="evidence" value="ECO:0007669"/>
    <property type="project" value="UniProtKB-KW"/>
</dbReference>